<comment type="caution">
    <text evidence="1">The sequence shown here is derived from an EMBL/GenBank/DDBJ whole genome shotgun (WGS) entry which is preliminary data.</text>
</comment>
<evidence type="ECO:0000313" key="1">
    <source>
        <dbReference type="EMBL" id="KAK4312483.1"/>
    </source>
</evidence>
<sequence length="105" mass="11975">MGAHGVEENGKQEAIKKVRGHSVRRKGDKYKCGTGEILEKMLCFFRDTWERHKAEDEQVLTVTDLALPTLPNPSNTQQRPPFYHAFISTTWFPGTDANFAGFYDL</sequence>
<dbReference type="Proteomes" id="UP001292094">
    <property type="component" value="Unassembled WGS sequence"/>
</dbReference>
<evidence type="ECO:0000313" key="2">
    <source>
        <dbReference type="Proteomes" id="UP001292094"/>
    </source>
</evidence>
<protein>
    <submittedName>
        <fullName evidence="1">Uncharacterized protein</fullName>
    </submittedName>
</protein>
<name>A0AAE1U6R7_9EUCA</name>
<accession>A0AAE1U6R7</accession>
<dbReference type="EMBL" id="JAWZYT010001408">
    <property type="protein sequence ID" value="KAK4312483.1"/>
    <property type="molecule type" value="Genomic_DNA"/>
</dbReference>
<gene>
    <name evidence="1" type="ORF">Pmani_016075</name>
</gene>
<organism evidence="1 2">
    <name type="scientific">Petrolisthes manimaculis</name>
    <dbReference type="NCBI Taxonomy" id="1843537"/>
    <lineage>
        <taxon>Eukaryota</taxon>
        <taxon>Metazoa</taxon>
        <taxon>Ecdysozoa</taxon>
        <taxon>Arthropoda</taxon>
        <taxon>Crustacea</taxon>
        <taxon>Multicrustacea</taxon>
        <taxon>Malacostraca</taxon>
        <taxon>Eumalacostraca</taxon>
        <taxon>Eucarida</taxon>
        <taxon>Decapoda</taxon>
        <taxon>Pleocyemata</taxon>
        <taxon>Anomura</taxon>
        <taxon>Galatheoidea</taxon>
        <taxon>Porcellanidae</taxon>
        <taxon>Petrolisthes</taxon>
    </lineage>
</organism>
<proteinExistence type="predicted"/>
<dbReference type="AlphaFoldDB" id="A0AAE1U6R7"/>
<keyword evidence="2" id="KW-1185">Reference proteome</keyword>
<reference evidence="1" key="1">
    <citation type="submission" date="2023-11" db="EMBL/GenBank/DDBJ databases">
        <title>Genome assemblies of two species of porcelain crab, Petrolisthes cinctipes and Petrolisthes manimaculis (Anomura: Porcellanidae).</title>
        <authorList>
            <person name="Angst P."/>
        </authorList>
    </citation>
    <scope>NUCLEOTIDE SEQUENCE</scope>
    <source>
        <strain evidence="1">PB745_02</strain>
        <tissue evidence="1">Gill</tissue>
    </source>
</reference>